<reference evidence="1 2" key="1">
    <citation type="journal article" date="2012" name="J. Bacteriol.">
        <title>Complete Genome Sequence of Mycobacterium fortuitum subsp. fortuitum Type Strain DSM46621.</title>
        <authorList>
            <person name="Ho Y.S."/>
            <person name="Adroub S.A."/>
            <person name="Aleisa F."/>
            <person name="Mahmood H."/>
            <person name="Othoum G."/>
            <person name="Rashid F."/>
            <person name="Zaher M."/>
            <person name="Ali S."/>
            <person name="Bitter W."/>
            <person name="Pain A."/>
            <person name="Abdallah A.M."/>
        </authorList>
    </citation>
    <scope>NUCLEOTIDE SEQUENCE [LARGE SCALE GENOMIC DNA]</scope>
    <source>
        <strain evidence="2">DSM46621</strain>
    </source>
</reference>
<evidence type="ECO:0000313" key="1">
    <source>
        <dbReference type="EMBL" id="EJZ08771.1"/>
    </source>
</evidence>
<evidence type="ECO:0000313" key="2">
    <source>
        <dbReference type="Proteomes" id="UP000006043"/>
    </source>
</evidence>
<proteinExistence type="predicted"/>
<name>K0UPI0_MYCFO</name>
<accession>K0UPI0</accession>
<dbReference type="HOGENOM" id="CLU_105041_0_0_11"/>
<dbReference type="PATRIC" id="fig|1214102.3.peg.4723"/>
<comment type="caution">
    <text evidence="1">The sequence shown here is derived from an EMBL/GenBank/DDBJ whole genome shotgun (WGS) entry which is preliminary data.</text>
</comment>
<dbReference type="AlphaFoldDB" id="K0UPI0"/>
<gene>
    <name evidence="1" type="ORF">MFORT_23937</name>
</gene>
<organism evidence="1 2">
    <name type="scientific">Mycolicibacterium fortuitum subsp. fortuitum DSM 46621 = ATCC 6841 = JCM 6387</name>
    <dbReference type="NCBI Taxonomy" id="1214102"/>
    <lineage>
        <taxon>Bacteria</taxon>
        <taxon>Bacillati</taxon>
        <taxon>Actinomycetota</taxon>
        <taxon>Actinomycetes</taxon>
        <taxon>Mycobacteriales</taxon>
        <taxon>Mycobacteriaceae</taxon>
        <taxon>Mycolicibacterium</taxon>
    </lineage>
</organism>
<protein>
    <recommendedName>
        <fullName evidence="3">Lipoprotein LpqN</fullName>
    </recommendedName>
</protein>
<dbReference type="Proteomes" id="UP000006043">
    <property type="component" value="Unassembled WGS sequence"/>
</dbReference>
<sequence>MAAVAASLLAACSSTEEDKRANSAAHCADVRADRWIDVPLAVGQPTMRIPQPPNWESEPEFIKPPMKLVLRNNALADGNGVPAITVATGEAIEPDQAPEEMLNDSIAGFADIGAQNILQRAVTVCGYSARRVTYTADRLGATVIAVAVPLEGKMSVVIVAAQSVTPQNRTFQLDSERVLSGIQIGP</sequence>
<evidence type="ECO:0008006" key="3">
    <source>
        <dbReference type="Google" id="ProtNLM"/>
    </source>
</evidence>
<dbReference type="EMBL" id="ALQB01000128">
    <property type="protein sequence ID" value="EJZ08771.1"/>
    <property type="molecule type" value="Genomic_DNA"/>
</dbReference>